<evidence type="ECO:0000256" key="2">
    <source>
        <dbReference type="ARBA" id="ARBA00023242"/>
    </source>
</evidence>
<evidence type="ECO:0000256" key="3">
    <source>
        <dbReference type="ARBA" id="ARBA00024186"/>
    </source>
</evidence>
<organism evidence="7 8">
    <name type="scientific">Heracleum sosnowskyi</name>
    <dbReference type="NCBI Taxonomy" id="360622"/>
    <lineage>
        <taxon>Eukaryota</taxon>
        <taxon>Viridiplantae</taxon>
        <taxon>Streptophyta</taxon>
        <taxon>Embryophyta</taxon>
        <taxon>Tracheophyta</taxon>
        <taxon>Spermatophyta</taxon>
        <taxon>Magnoliopsida</taxon>
        <taxon>eudicotyledons</taxon>
        <taxon>Gunneridae</taxon>
        <taxon>Pentapetalae</taxon>
        <taxon>asterids</taxon>
        <taxon>campanulids</taxon>
        <taxon>Apiales</taxon>
        <taxon>Apiaceae</taxon>
        <taxon>Apioideae</taxon>
        <taxon>apioid superclade</taxon>
        <taxon>Tordylieae</taxon>
        <taxon>Tordyliinae</taxon>
        <taxon>Heracleum</taxon>
    </lineage>
</organism>
<feature type="coiled-coil region" evidence="5">
    <location>
        <begin position="429"/>
        <end position="557"/>
    </location>
</feature>
<feature type="coiled-coil region" evidence="5">
    <location>
        <begin position="195"/>
        <end position="355"/>
    </location>
</feature>
<proteinExistence type="inferred from homology"/>
<evidence type="ECO:0000256" key="1">
    <source>
        <dbReference type="ARBA" id="ARBA00023054"/>
    </source>
</evidence>
<comment type="caution">
    <text evidence="7">The sequence shown here is derived from an EMBL/GenBank/DDBJ whole genome shotgun (WGS) entry which is preliminary data.</text>
</comment>
<accession>A0AAD8H9W7</accession>
<feature type="compositionally biased region" description="Basic residues" evidence="6">
    <location>
        <begin position="924"/>
        <end position="933"/>
    </location>
</feature>
<feature type="compositionally biased region" description="Polar residues" evidence="6">
    <location>
        <begin position="792"/>
        <end position="808"/>
    </location>
</feature>
<dbReference type="SUPFAM" id="SSF57997">
    <property type="entry name" value="Tropomyosin"/>
    <property type="match status" value="1"/>
</dbReference>
<keyword evidence="1 5" id="KW-0175">Coiled coil</keyword>
<feature type="region of interest" description="Disordered" evidence="6">
    <location>
        <begin position="785"/>
        <end position="809"/>
    </location>
</feature>
<sequence>MFTPHKTNWSKTMSHTNPRSSSKGKAVEFVDDPAPPRSLLAGDYVAVVDTGDVEDWRRFSEAGLLDEAAMERRDREVVVEKVAKLEKELFDYQYNMGLLLMEKKEWTLKYEEMREALAQLKVVLKQEQTTHLNSLSEFEKREQNLKKALDMEKKCVTDLEKALRDSCAEHAQVKQSSEAKMVKANALLSGFKEKSMDVENKLHVADAKLEEVNRKSLDLERKLQEVETRDSLLRRERMSFIAEREAHEATFSIQKNDLQEWERKLQEAEERLCEGRRITSEREVKVNETEMDLKLKDQELKKAQMEIDLSTSVLTKKEADINHRLANLTAQEQKAESLRSDLEMRDKELLALEEKLTARERFEIQMLLDEQRAVIDAKMQEFEVEMDGKRKSLNEEMKSRLDALQYKEDEITHREEKLGRLELSLENKSERIKEKGKDLEAKLRTLKDKENLLESDEKKLDLEKRQMLVDKDSLQILKDEIEKTRADISQQESKIQEEIEKLKISEEERAEYYRLQLELKEEIEKCRFEKELLLKEHENLKDDRKNFEEKWEALDERSTALSREIKLIGEEKEKFEKFRLSVEDRLKKDRLATEDFIKRELETLETEKKTFAIGMEHEQSLISEKFQHEHSQMLHEFELRRKDLEVDIQKKREELEAHMSERERAFEEEKEKEKNNINYLKEVAQKDTEELRSERLRIEKDRQEIALNKKHLEEHQVEMHKDITELEVLNRKVKVQREQFIKERDQFLLFVDRLKSCNHCGGCTREYELSDLHLLEKENDISPISELGHGVSSKSQARTNPRSSNSGGHISWLQKCTSKIFKHSPGKPAQYSDSQAEMLPHVIEEEERPSAGYLEARGQSVAEDGPEPSFGIANESCDVRLLASNDNDREVDQRHDICTDEFSNIDSKAPEAPEDSQQSELSNGRRRLGRKPRGGIVAFGTTKRKRQPAQTSRVMESAVAADYSEGHSESVSEVGRRKRQQSVTSSVQTPGEKRYNLRRNKIVETSGSAKGLLNTEKMESRIDVDKAETVQNHALVSSQVVASEKDNSTLLVEVTACRSLEIQDHSTEGNVKLKTSKTGDKSIDPARTENIEFTEEVNSTIPDCSNENGRGSILHEDGDNQFNGDDEFKVLNEDEDLDDESEGEVSIHKKLWTFFTT</sequence>
<dbReference type="PANTHER" id="PTHR31908">
    <property type="entry name" value="PROTEIN CROWDED NUCLEI 4"/>
    <property type="match status" value="1"/>
</dbReference>
<feature type="compositionally biased region" description="Polar residues" evidence="6">
    <location>
        <begin position="1"/>
        <end position="23"/>
    </location>
</feature>
<dbReference type="PANTHER" id="PTHR31908:SF9">
    <property type="entry name" value="PROTEIN CROWDED NUCLEI 3"/>
    <property type="match status" value="1"/>
</dbReference>
<feature type="coiled-coil region" evidence="5">
    <location>
        <begin position="634"/>
        <end position="732"/>
    </location>
</feature>
<evidence type="ECO:0000256" key="6">
    <source>
        <dbReference type="SAM" id="MobiDB-lite"/>
    </source>
</evidence>
<dbReference type="GO" id="GO:0006997">
    <property type="term" value="P:nucleus organization"/>
    <property type="evidence" value="ECO:0007669"/>
    <property type="project" value="InterPro"/>
</dbReference>
<dbReference type="EMBL" id="JAUIZM010000010">
    <property type="protein sequence ID" value="KAK1362277.1"/>
    <property type="molecule type" value="Genomic_DNA"/>
</dbReference>
<evidence type="ECO:0000313" key="7">
    <source>
        <dbReference type="EMBL" id="KAK1362277.1"/>
    </source>
</evidence>
<evidence type="ECO:0000256" key="5">
    <source>
        <dbReference type="SAM" id="Coils"/>
    </source>
</evidence>
<comment type="subcellular location">
    <subcellularLocation>
        <location evidence="3">Nucleus lamina</location>
    </subcellularLocation>
</comment>
<feature type="region of interest" description="Disordered" evidence="6">
    <location>
        <begin position="902"/>
        <end position="994"/>
    </location>
</feature>
<dbReference type="Proteomes" id="UP001237642">
    <property type="component" value="Unassembled WGS sequence"/>
</dbReference>
<reference evidence="7" key="2">
    <citation type="submission" date="2023-05" db="EMBL/GenBank/DDBJ databases">
        <authorList>
            <person name="Schelkunov M.I."/>
        </authorList>
    </citation>
    <scope>NUCLEOTIDE SEQUENCE</scope>
    <source>
        <strain evidence="7">Hsosn_3</strain>
        <tissue evidence="7">Leaf</tissue>
    </source>
</reference>
<protein>
    <submittedName>
        <fullName evidence="7">Nuclear matrix protein 3</fullName>
    </submittedName>
</protein>
<evidence type="ECO:0000313" key="8">
    <source>
        <dbReference type="Proteomes" id="UP001237642"/>
    </source>
</evidence>
<feature type="coiled-coil region" evidence="5">
    <location>
        <begin position="103"/>
        <end position="130"/>
    </location>
</feature>
<feature type="region of interest" description="Disordered" evidence="6">
    <location>
        <begin position="1"/>
        <end position="26"/>
    </location>
</feature>
<name>A0AAD8H9W7_9APIA</name>
<keyword evidence="2" id="KW-0539">Nucleus</keyword>
<dbReference type="GO" id="GO:0005652">
    <property type="term" value="C:nuclear lamina"/>
    <property type="evidence" value="ECO:0007669"/>
    <property type="project" value="UniProtKB-SubCell"/>
</dbReference>
<comment type="similarity">
    <text evidence="4">Belongs to the CRWN family.</text>
</comment>
<gene>
    <name evidence="7" type="ORF">POM88_046751</name>
</gene>
<reference evidence="7" key="1">
    <citation type="submission" date="2023-02" db="EMBL/GenBank/DDBJ databases">
        <title>Genome of toxic invasive species Heracleum sosnowskyi carries increased number of genes despite the absence of recent whole-genome duplications.</title>
        <authorList>
            <person name="Schelkunov M."/>
            <person name="Shtratnikova V."/>
            <person name="Makarenko M."/>
            <person name="Klepikova A."/>
            <person name="Omelchenko D."/>
            <person name="Novikova G."/>
            <person name="Obukhova E."/>
            <person name="Bogdanov V."/>
            <person name="Penin A."/>
            <person name="Logacheva M."/>
        </authorList>
    </citation>
    <scope>NUCLEOTIDE SEQUENCE</scope>
    <source>
        <strain evidence="7">Hsosn_3</strain>
        <tissue evidence="7">Leaf</tissue>
    </source>
</reference>
<dbReference type="AlphaFoldDB" id="A0AAD8H9W7"/>
<evidence type="ECO:0000256" key="4">
    <source>
        <dbReference type="ARBA" id="ARBA00024208"/>
    </source>
</evidence>
<dbReference type="InterPro" id="IPR040418">
    <property type="entry name" value="CRWN"/>
</dbReference>
<keyword evidence="8" id="KW-1185">Reference proteome</keyword>